<protein>
    <submittedName>
        <fullName evidence="1">Uncharacterized protein</fullName>
    </submittedName>
</protein>
<dbReference type="Proteomes" id="UP001153076">
    <property type="component" value="Unassembled WGS sequence"/>
</dbReference>
<name>A0A9Q1JJL1_9CARY</name>
<sequence length="199" mass="22735">MDGPGATVHKCMSYEACTEELSVIACAVSMAFPPTHNTKEMANYVRETFIWHRRSPLRLPRPLPEDFNVLCPCFSLAEAEAAAAESELPEIIQAMFYTMLLTKMLKLGVVQKYTAERIKSLLVGLMWPTFEVWMRIMDEVIRGAQFHRQPDEVDVKGARDGQGRVHDQPILLPLLATRSRPSFYFVLFVLSCFPFSRLY</sequence>
<reference evidence="1" key="1">
    <citation type="submission" date="2022-04" db="EMBL/GenBank/DDBJ databases">
        <title>Carnegiea gigantea Genome sequencing and assembly v2.</title>
        <authorList>
            <person name="Copetti D."/>
            <person name="Sanderson M.J."/>
            <person name="Burquez A."/>
            <person name="Wojciechowski M.F."/>
        </authorList>
    </citation>
    <scope>NUCLEOTIDE SEQUENCE</scope>
    <source>
        <strain evidence="1">SGP5-SGP5p</strain>
        <tissue evidence="1">Aerial part</tissue>
    </source>
</reference>
<gene>
    <name evidence="1" type="ORF">Cgig2_024776</name>
</gene>
<evidence type="ECO:0000313" key="1">
    <source>
        <dbReference type="EMBL" id="KAJ8427967.1"/>
    </source>
</evidence>
<proteinExistence type="predicted"/>
<evidence type="ECO:0000313" key="2">
    <source>
        <dbReference type="Proteomes" id="UP001153076"/>
    </source>
</evidence>
<organism evidence="1 2">
    <name type="scientific">Carnegiea gigantea</name>
    <dbReference type="NCBI Taxonomy" id="171969"/>
    <lineage>
        <taxon>Eukaryota</taxon>
        <taxon>Viridiplantae</taxon>
        <taxon>Streptophyta</taxon>
        <taxon>Embryophyta</taxon>
        <taxon>Tracheophyta</taxon>
        <taxon>Spermatophyta</taxon>
        <taxon>Magnoliopsida</taxon>
        <taxon>eudicotyledons</taxon>
        <taxon>Gunneridae</taxon>
        <taxon>Pentapetalae</taxon>
        <taxon>Caryophyllales</taxon>
        <taxon>Cactineae</taxon>
        <taxon>Cactaceae</taxon>
        <taxon>Cactoideae</taxon>
        <taxon>Echinocereeae</taxon>
        <taxon>Carnegiea</taxon>
    </lineage>
</organism>
<accession>A0A9Q1JJL1</accession>
<keyword evidence="2" id="KW-1185">Reference proteome</keyword>
<dbReference type="AlphaFoldDB" id="A0A9Q1JJL1"/>
<comment type="caution">
    <text evidence="1">The sequence shown here is derived from an EMBL/GenBank/DDBJ whole genome shotgun (WGS) entry which is preliminary data.</text>
</comment>
<dbReference type="EMBL" id="JAKOGI010001070">
    <property type="protein sequence ID" value="KAJ8427967.1"/>
    <property type="molecule type" value="Genomic_DNA"/>
</dbReference>